<dbReference type="EMBL" id="GBEZ01008421">
    <property type="protein sequence ID" value="JAC77118.1"/>
    <property type="molecule type" value="Transcribed_RNA"/>
</dbReference>
<reference evidence="4" key="1">
    <citation type="submission" date="2014-05" db="EMBL/GenBank/DDBJ databases">
        <title>The transcriptome of the halophilic microalga Tetraselmis sp. GSL018 isolated from the Great Salt Lake, Utah.</title>
        <authorList>
            <person name="Jinkerson R.E."/>
            <person name="D'Adamo S."/>
            <person name="Posewitz M.C."/>
        </authorList>
    </citation>
    <scope>NUCLEOTIDE SEQUENCE</scope>
    <source>
        <strain evidence="4">GSL018</strain>
    </source>
</reference>
<feature type="region of interest" description="Disordered" evidence="2">
    <location>
        <begin position="161"/>
        <end position="180"/>
    </location>
</feature>
<dbReference type="CDD" id="cd00051">
    <property type="entry name" value="EFh"/>
    <property type="match status" value="1"/>
</dbReference>
<evidence type="ECO:0000259" key="3">
    <source>
        <dbReference type="PROSITE" id="PS50222"/>
    </source>
</evidence>
<dbReference type="InterPro" id="IPR011992">
    <property type="entry name" value="EF-hand-dom_pair"/>
</dbReference>
<evidence type="ECO:0000256" key="1">
    <source>
        <dbReference type="ARBA" id="ARBA00022837"/>
    </source>
</evidence>
<dbReference type="Gene3D" id="1.10.238.10">
    <property type="entry name" value="EF-hand"/>
    <property type="match status" value="1"/>
</dbReference>
<dbReference type="SMART" id="SM00054">
    <property type="entry name" value="EFh"/>
    <property type="match status" value="1"/>
</dbReference>
<protein>
    <recommendedName>
        <fullName evidence="3">EF-hand domain-containing protein</fullName>
    </recommendedName>
</protein>
<evidence type="ECO:0000313" key="4">
    <source>
        <dbReference type="EMBL" id="JAC77118.1"/>
    </source>
</evidence>
<name>A0A061RYW4_9CHLO</name>
<gene>
    <name evidence="4" type="ORF">TSPGSL018_18482</name>
</gene>
<sequence length="305" mass="34082">MGKEYFATSGDYLREGLRADLPVRSCRVGKYLPESSESQLSHEDQRWLLELFQLVDANQDGYIEAAEFRTAFRLVERDLDLADISQWLQAQTSRKRQGKLGRREFLEAMGKHARSPVVRRVWPPFDALYSTEGLFQLRAAYRIVAPEADKPRICLPNLSRKSQTRTPAQGATDQNQGCLLPKTVPQSTAHNLGDPKGFHMSRQEVSVTDDTTCLLTGLHTRPGGSVAQLRVGKLVGIPLRSKKSAAKGPRLRGIERPMVLDVQRFASESLPQKCLKDKGWVATQADSTVDSLEGTRLKPWLVGSI</sequence>
<feature type="domain" description="EF-hand" evidence="3">
    <location>
        <begin position="43"/>
        <end position="78"/>
    </location>
</feature>
<organism evidence="4">
    <name type="scientific">Tetraselmis sp. GSL018</name>
    <dbReference type="NCBI Taxonomy" id="582737"/>
    <lineage>
        <taxon>Eukaryota</taxon>
        <taxon>Viridiplantae</taxon>
        <taxon>Chlorophyta</taxon>
        <taxon>core chlorophytes</taxon>
        <taxon>Chlorodendrophyceae</taxon>
        <taxon>Chlorodendrales</taxon>
        <taxon>Chlorodendraceae</taxon>
        <taxon>Tetraselmis</taxon>
    </lineage>
</organism>
<dbReference type="Pfam" id="PF13499">
    <property type="entry name" value="EF-hand_7"/>
    <property type="match status" value="1"/>
</dbReference>
<evidence type="ECO:0000256" key="2">
    <source>
        <dbReference type="SAM" id="MobiDB-lite"/>
    </source>
</evidence>
<keyword evidence="1" id="KW-0106">Calcium</keyword>
<dbReference type="InterPro" id="IPR002048">
    <property type="entry name" value="EF_hand_dom"/>
</dbReference>
<dbReference type="SUPFAM" id="SSF47473">
    <property type="entry name" value="EF-hand"/>
    <property type="match status" value="1"/>
</dbReference>
<dbReference type="InterPro" id="IPR018247">
    <property type="entry name" value="EF_Hand_1_Ca_BS"/>
</dbReference>
<dbReference type="AlphaFoldDB" id="A0A061RYW4"/>
<dbReference type="PROSITE" id="PS00018">
    <property type="entry name" value="EF_HAND_1"/>
    <property type="match status" value="1"/>
</dbReference>
<dbReference type="GO" id="GO:0005509">
    <property type="term" value="F:calcium ion binding"/>
    <property type="evidence" value="ECO:0007669"/>
    <property type="project" value="InterPro"/>
</dbReference>
<proteinExistence type="predicted"/>
<accession>A0A061RYW4</accession>
<feature type="compositionally biased region" description="Polar residues" evidence="2">
    <location>
        <begin position="161"/>
        <end position="177"/>
    </location>
</feature>
<dbReference type="PROSITE" id="PS50222">
    <property type="entry name" value="EF_HAND_2"/>
    <property type="match status" value="1"/>
</dbReference>